<dbReference type="EMBL" id="MATO01000003">
    <property type="protein sequence ID" value="OCS94244.1"/>
    <property type="molecule type" value="Genomic_DNA"/>
</dbReference>
<dbReference type="OrthoDB" id="2974092at2"/>
<comment type="caution">
    <text evidence="1">The sequence shown here is derived from an EMBL/GenBank/DDBJ whole genome shotgun (WGS) entry which is preliminary data.</text>
</comment>
<keyword evidence="2" id="KW-1185">Reference proteome</keyword>
<dbReference type="AlphaFoldDB" id="A0A1C0Z437"/>
<evidence type="ECO:0000313" key="2">
    <source>
        <dbReference type="Proteomes" id="UP000093482"/>
    </source>
</evidence>
<sequence>MTAKAVAAALSKYAKKIDSAIDTAIDALPFVSDQNKTTWKKTLTTVALVKVLNNFIGVTDTVEGFLIKGILTLIPGMPEWIASGIAKTLMMILPI</sequence>
<dbReference type="RefSeq" id="WP_066461235.1">
    <property type="nucleotide sequence ID" value="NZ_MATO01000003.1"/>
</dbReference>
<evidence type="ECO:0000313" key="1">
    <source>
        <dbReference type="EMBL" id="OCS94244.1"/>
    </source>
</evidence>
<proteinExistence type="predicted"/>
<dbReference type="Proteomes" id="UP000093482">
    <property type="component" value="Unassembled WGS sequence"/>
</dbReference>
<accession>A0A1C0Z437</accession>
<gene>
    <name evidence="1" type="ORF">A6K76_04020</name>
</gene>
<protein>
    <submittedName>
        <fullName evidence="1">Uncharacterized protein</fullName>
    </submittedName>
</protein>
<name>A0A1C0Z437_9BACL</name>
<organism evidence="1 2">
    <name type="scientific">Caryophanon latum</name>
    <dbReference type="NCBI Taxonomy" id="33977"/>
    <lineage>
        <taxon>Bacteria</taxon>
        <taxon>Bacillati</taxon>
        <taxon>Bacillota</taxon>
        <taxon>Bacilli</taxon>
        <taxon>Bacillales</taxon>
        <taxon>Caryophanaceae</taxon>
        <taxon>Caryophanon</taxon>
    </lineage>
</organism>
<reference evidence="1 2" key="1">
    <citation type="submission" date="2016-07" db="EMBL/GenBank/DDBJ databases">
        <title>Caryophanon latum genome sequencing.</title>
        <authorList>
            <person name="Verma A."/>
            <person name="Pal Y."/>
            <person name="Krishnamurthi S."/>
        </authorList>
    </citation>
    <scope>NUCLEOTIDE SEQUENCE [LARGE SCALE GENOMIC DNA]</scope>
    <source>
        <strain evidence="1 2">DSM 14151</strain>
    </source>
</reference>